<evidence type="ECO:0000313" key="1">
    <source>
        <dbReference type="EMBL" id="TFK16603.1"/>
    </source>
</evidence>
<keyword evidence="2" id="KW-1185">Reference proteome</keyword>
<name>A0A5C3KAF9_COPMA</name>
<gene>
    <name evidence="1" type="ORF">FA15DRAFT_662033</name>
</gene>
<organism evidence="1 2">
    <name type="scientific">Coprinopsis marcescibilis</name>
    <name type="common">Agaric fungus</name>
    <name type="synonym">Psathyrella marcescibilis</name>
    <dbReference type="NCBI Taxonomy" id="230819"/>
    <lineage>
        <taxon>Eukaryota</taxon>
        <taxon>Fungi</taxon>
        <taxon>Dikarya</taxon>
        <taxon>Basidiomycota</taxon>
        <taxon>Agaricomycotina</taxon>
        <taxon>Agaricomycetes</taxon>
        <taxon>Agaricomycetidae</taxon>
        <taxon>Agaricales</taxon>
        <taxon>Agaricineae</taxon>
        <taxon>Psathyrellaceae</taxon>
        <taxon>Coprinopsis</taxon>
    </lineage>
</organism>
<evidence type="ECO:0000313" key="2">
    <source>
        <dbReference type="Proteomes" id="UP000307440"/>
    </source>
</evidence>
<reference evidence="1 2" key="1">
    <citation type="journal article" date="2019" name="Nat. Ecol. Evol.">
        <title>Megaphylogeny resolves global patterns of mushroom evolution.</title>
        <authorList>
            <person name="Varga T."/>
            <person name="Krizsan K."/>
            <person name="Foldi C."/>
            <person name="Dima B."/>
            <person name="Sanchez-Garcia M."/>
            <person name="Sanchez-Ramirez S."/>
            <person name="Szollosi G.J."/>
            <person name="Szarkandi J.G."/>
            <person name="Papp V."/>
            <person name="Albert L."/>
            <person name="Andreopoulos W."/>
            <person name="Angelini C."/>
            <person name="Antonin V."/>
            <person name="Barry K.W."/>
            <person name="Bougher N.L."/>
            <person name="Buchanan P."/>
            <person name="Buyck B."/>
            <person name="Bense V."/>
            <person name="Catcheside P."/>
            <person name="Chovatia M."/>
            <person name="Cooper J."/>
            <person name="Damon W."/>
            <person name="Desjardin D."/>
            <person name="Finy P."/>
            <person name="Geml J."/>
            <person name="Haridas S."/>
            <person name="Hughes K."/>
            <person name="Justo A."/>
            <person name="Karasinski D."/>
            <person name="Kautmanova I."/>
            <person name="Kiss B."/>
            <person name="Kocsube S."/>
            <person name="Kotiranta H."/>
            <person name="LaButti K.M."/>
            <person name="Lechner B.E."/>
            <person name="Liimatainen K."/>
            <person name="Lipzen A."/>
            <person name="Lukacs Z."/>
            <person name="Mihaltcheva S."/>
            <person name="Morgado L.N."/>
            <person name="Niskanen T."/>
            <person name="Noordeloos M.E."/>
            <person name="Ohm R.A."/>
            <person name="Ortiz-Santana B."/>
            <person name="Ovrebo C."/>
            <person name="Racz N."/>
            <person name="Riley R."/>
            <person name="Savchenko A."/>
            <person name="Shiryaev A."/>
            <person name="Soop K."/>
            <person name="Spirin V."/>
            <person name="Szebenyi C."/>
            <person name="Tomsovsky M."/>
            <person name="Tulloss R.E."/>
            <person name="Uehling J."/>
            <person name="Grigoriev I.V."/>
            <person name="Vagvolgyi C."/>
            <person name="Papp T."/>
            <person name="Martin F.M."/>
            <person name="Miettinen O."/>
            <person name="Hibbett D.S."/>
            <person name="Nagy L.G."/>
        </authorList>
    </citation>
    <scope>NUCLEOTIDE SEQUENCE [LARGE SCALE GENOMIC DNA]</scope>
    <source>
        <strain evidence="1 2">CBS 121175</strain>
    </source>
</reference>
<proteinExistence type="predicted"/>
<dbReference type="AlphaFoldDB" id="A0A5C3KAF9"/>
<protein>
    <submittedName>
        <fullName evidence="1">Uncharacterized protein</fullName>
    </submittedName>
</protein>
<accession>A0A5C3KAF9</accession>
<dbReference type="Proteomes" id="UP000307440">
    <property type="component" value="Unassembled WGS sequence"/>
</dbReference>
<dbReference type="EMBL" id="ML210720">
    <property type="protein sequence ID" value="TFK16603.1"/>
    <property type="molecule type" value="Genomic_DNA"/>
</dbReference>
<sequence length="181" mass="20476">FEEYPWETAVFWEALDRFPKIVSFKLETEYSLKVREHLTTKSSSTELRNSIRVACPTVTHVTIKSLIEGDLFGFAGEIAYDWVEATGQWGIASIAKAAGGVAPDSITHYGFHMEYFWTNPLYWKGGNRSIMTRRPTTITSSRVYFSYDVLAKTASTCECSVATPSFVARRAITICISQVWF</sequence>
<feature type="non-terminal residue" evidence="1">
    <location>
        <position position="1"/>
    </location>
</feature>